<organism evidence="1">
    <name type="scientific">Guillardia theta (strain CCMP2712)</name>
    <name type="common">Cryptophyte</name>
    <dbReference type="NCBI Taxonomy" id="905079"/>
    <lineage>
        <taxon>Eukaryota</taxon>
        <taxon>Cryptophyceae</taxon>
        <taxon>Pyrenomonadales</taxon>
        <taxon>Geminigeraceae</taxon>
        <taxon>Guillardia</taxon>
    </lineage>
</organism>
<dbReference type="Proteomes" id="UP000011087">
    <property type="component" value="Unassembled WGS sequence"/>
</dbReference>
<evidence type="ECO:0000313" key="1">
    <source>
        <dbReference type="EMBL" id="EKX52995.1"/>
    </source>
</evidence>
<feature type="non-terminal residue" evidence="1">
    <location>
        <position position="101"/>
    </location>
</feature>
<dbReference type="InterPro" id="IPR036770">
    <property type="entry name" value="Ankyrin_rpt-contain_sf"/>
</dbReference>
<dbReference type="KEGG" id="gtt:GUITHDRAFT_150493"/>
<name>L1JXQ3_GUITC</name>
<dbReference type="RefSeq" id="XP_005839975.1">
    <property type="nucleotide sequence ID" value="XM_005839918.1"/>
</dbReference>
<dbReference type="EnsemblProtists" id="EKX52995">
    <property type="protein sequence ID" value="EKX52995"/>
    <property type="gene ID" value="GUITHDRAFT_150493"/>
</dbReference>
<gene>
    <name evidence="1" type="ORF">GUITHDRAFT_150493</name>
</gene>
<dbReference type="Gene3D" id="1.25.40.20">
    <property type="entry name" value="Ankyrin repeat-containing domain"/>
    <property type="match status" value="1"/>
</dbReference>
<sequence length="101" mass="11555">MSCNCPLSSEICTRQSENRKCLLAAVEQGSDDVLQYLFETLKVGTMEDICRIRNEQGKSFLMVCVEYCRGDILQYALDRMQDRNARRHVLDDTDQNGNTAL</sequence>
<accession>L1JXQ3</accession>
<dbReference type="GeneID" id="17309823"/>
<dbReference type="PaxDb" id="55529-EKX52995"/>
<protein>
    <submittedName>
        <fullName evidence="1 2">Uncharacterized protein</fullName>
    </submittedName>
</protein>
<dbReference type="EMBL" id="JH992971">
    <property type="protein sequence ID" value="EKX52995.1"/>
    <property type="molecule type" value="Genomic_DNA"/>
</dbReference>
<reference evidence="3" key="2">
    <citation type="submission" date="2012-11" db="EMBL/GenBank/DDBJ databases">
        <authorList>
            <person name="Kuo A."/>
            <person name="Curtis B.A."/>
            <person name="Tanifuji G."/>
            <person name="Burki F."/>
            <person name="Gruber A."/>
            <person name="Irimia M."/>
            <person name="Maruyama S."/>
            <person name="Arias M.C."/>
            <person name="Ball S.G."/>
            <person name="Gile G.H."/>
            <person name="Hirakawa Y."/>
            <person name="Hopkins J.F."/>
            <person name="Rensing S.A."/>
            <person name="Schmutz J."/>
            <person name="Symeonidi A."/>
            <person name="Elias M."/>
            <person name="Eveleigh R.J."/>
            <person name="Herman E.K."/>
            <person name="Klute M.J."/>
            <person name="Nakayama T."/>
            <person name="Obornik M."/>
            <person name="Reyes-Prieto A."/>
            <person name="Armbrust E.V."/>
            <person name="Aves S.J."/>
            <person name="Beiko R.G."/>
            <person name="Coutinho P."/>
            <person name="Dacks J.B."/>
            <person name="Durnford D.G."/>
            <person name="Fast N.M."/>
            <person name="Green B.R."/>
            <person name="Grisdale C."/>
            <person name="Hempe F."/>
            <person name="Henrissat B."/>
            <person name="Hoppner M.P."/>
            <person name="Ishida K.-I."/>
            <person name="Kim E."/>
            <person name="Koreny L."/>
            <person name="Kroth P.G."/>
            <person name="Liu Y."/>
            <person name="Malik S.-B."/>
            <person name="Maier U.G."/>
            <person name="McRose D."/>
            <person name="Mock T."/>
            <person name="Neilson J.A."/>
            <person name="Onodera N.T."/>
            <person name="Poole A.M."/>
            <person name="Pritham E.J."/>
            <person name="Richards T.A."/>
            <person name="Rocap G."/>
            <person name="Roy S.W."/>
            <person name="Sarai C."/>
            <person name="Schaack S."/>
            <person name="Shirato S."/>
            <person name="Slamovits C.H."/>
            <person name="Spencer D.F."/>
            <person name="Suzuki S."/>
            <person name="Worden A.Z."/>
            <person name="Zauner S."/>
            <person name="Barry K."/>
            <person name="Bell C."/>
            <person name="Bharti A.K."/>
            <person name="Crow J.A."/>
            <person name="Grimwood J."/>
            <person name="Kramer R."/>
            <person name="Lindquist E."/>
            <person name="Lucas S."/>
            <person name="Salamov A."/>
            <person name="McFadden G.I."/>
            <person name="Lane C.E."/>
            <person name="Keeling P.J."/>
            <person name="Gray M.W."/>
            <person name="Grigoriev I.V."/>
            <person name="Archibald J.M."/>
        </authorList>
    </citation>
    <scope>NUCLEOTIDE SEQUENCE</scope>
    <source>
        <strain evidence="3">CCMP2712</strain>
    </source>
</reference>
<dbReference type="HOGENOM" id="CLU_2299131_0_0_1"/>
<evidence type="ECO:0000313" key="2">
    <source>
        <dbReference type="EnsemblProtists" id="EKX52995"/>
    </source>
</evidence>
<reference evidence="1 3" key="1">
    <citation type="journal article" date="2012" name="Nature">
        <title>Algal genomes reveal evolutionary mosaicism and the fate of nucleomorphs.</title>
        <authorList>
            <consortium name="DOE Joint Genome Institute"/>
            <person name="Curtis B.A."/>
            <person name="Tanifuji G."/>
            <person name="Burki F."/>
            <person name="Gruber A."/>
            <person name="Irimia M."/>
            <person name="Maruyama S."/>
            <person name="Arias M.C."/>
            <person name="Ball S.G."/>
            <person name="Gile G.H."/>
            <person name="Hirakawa Y."/>
            <person name="Hopkins J.F."/>
            <person name="Kuo A."/>
            <person name="Rensing S.A."/>
            <person name="Schmutz J."/>
            <person name="Symeonidi A."/>
            <person name="Elias M."/>
            <person name="Eveleigh R.J."/>
            <person name="Herman E.K."/>
            <person name="Klute M.J."/>
            <person name="Nakayama T."/>
            <person name="Obornik M."/>
            <person name="Reyes-Prieto A."/>
            <person name="Armbrust E.V."/>
            <person name="Aves S.J."/>
            <person name="Beiko R.G."/>
            <person name="Coutinho P."/>
            <person name="Dacks J.B."/>
            <person name="Durnford D.G."/>
            <person name="Fast N.M."/>
            <person name="Green B.R."/>
            <person name="Grisdale C.J."/>
            <person name="Hempel F."/>
            <person name="Henrissat B."/>
            <person name="Hoppner M.P."/>
            <person name="Ishida K."/>
            <person name="Kim E."/>
            <person name="Koreny L."/>
            <person name="Kroth P.G."/>
            <person name="Liu Y."/>
            <person name="Malik S.B."/>
            <person name="Maier U.G."/>
            <person name="McRose D."/>
            <person name="Mock T."/>
            <person name="Neilson J.A."/>
            <person name="Onodera N.T."/>
            <person name="Poole A.M."/>
            <person name="Pritham E.J."/>
            <person name="Richards T.A."/>
            <person name="Rocap G."/>
            <person name="Roy S.W."/>
            <person name="Sarai C."/>
            <person name="Schaack S."/>
            <person name="Shirato S."/>
            <person name="Slamovits C.H."/>
            <person name="Spencer D.F."/>
            <person name="Suzuki S."/>
            <person name="Worden A.Z."/>
            <person name="Zauner S."/>
            <person name="Barry K."/>
            <person name="Bell C."/>
            <person name="Bharti A.K."/>
            <person name="Crow J.A."/>
            <person name="Grimwood J."/>
            <person name="Kramer R."/>
            <person name="Lindquist E."/>
            <person name="Lucas S."/>
            <person name="Salamov A."/>
            <person name="McFadden G.I."/>
            <person name="Lane C.E."/>
            <person name="Keeling P.J."/>
            <person name="Gray M.W."/>
            <person name="Grigoriev I.V."/>
            <person name="Archibald J.M."/>
        </authorList>
    </citation>
    <scope>NUCLEOTIDE SEQUENCE</scope>
    <source>
        <strain evidence="1 3">CCMP2712</strain>
    </source>
</reference>
<dbReference type="AlphaFoldDB" id="L1JXQ3"/>
<proteinExistence type="predicted"/>
<keyword evidence="3" id="KW-1185">Reference proteome</keyword>
<reference evidence="2" key="3">
    <citation type="submission" date="2016-03" db="UniProtKB">
        <authorList>
            <consortium name="EnsemblProtists"/>
        </authorList>
    </citation>
    <scope>IDENTIFICATION</scope>
</reference>
<evidence type="ECO:0000313" key="3">
    <source>
        <dbReference type="Proteomes" id="UP000011087"/>
    </source>
</evidence>
<dbReference type="SUPFAM" id="SSF48403">
    <property type="entry name" value="Ankyrin repeat"/>
    <property type="match status" value="1"/>
</dbReference>